<organism evidence="5 6">
    <name type="scientific">Achlya hypogyna</name>
    <name type="common">Oomycete</name>
    <name type="synonym">Protoachlya hypogyna</name>
    <dbReference type="NCBI Taxonomy" id="1202772"/>
    <lineage>
        <taxon>Eukaryota</taxon>
        <taxon>Sar</taxon>
        <taxon>Stramenopiles</taxon>
        <taxon>Oomycota</taxon>
        <taxon>Saprolegniomycetes</taxon>
        <taxon>Saprolegniales</taxon>
        <taxon>Achlyaceae</taxon>
        <taxon>Achlya</taxon>
    </lineage>
</organism>
<feature type="transmembrane region" description="Helical" evidence="3">
    <location>
        <begin position="276"/>
        <end position="295"/>
    </location>
</feature>
<dbReference type="GO" id="GO:0042254">
    <property type="term" value="P:ribosome biogenesis"/>
    <property type="evidence" value="ECO:0007669"/>
    <property type="project" value="InterPro"/>
</dbReference>
<dbReference type="STRING" id="1202772.A0A1V9Z9Q3"/>
<dbReference type="InterPro" id="IPR005612">
    <property type="entry name" value="CCAAT-binding_factor"/>
</dbReference>
<feature type="compositionally biased region" description="Acidic residues" evidence="2">
    <location>
        <begin position="132"/>
        <end position="146"/>
    </location>
</feature>
<dbReference type="Pfam" id="PF03914">
    <property type="entry name" value="CBF"/>
    <property type="match status" value="1"/>
</dbReference>
<dbReference type="AlphaFoldDB" id="A0A1V9Z9Q3"/>
<feature type="region of interest" description="Disordered" evidence="2">
    <location>
        <begin position="130"/>
        <end position="168"/>
    </location>
</feature>
<comment type="similarity">
    <text evidence="1">Belongs to the CBF/MAK21 family.</text>
</comment>
<feature type="transmembrane region" description="Helical" evidence="3">
    <location>
        <begin position="301"/>
        <end position="321"/>
    </location>
</feature>
<accession>A0A1V9Z9Q3</accession>
<name>A0A1V9Z9Q3_ACHHY</name>
<gene>
    <name evidence="5" type="ORF">ACHHYP_20043</name>
</gene>
<sequence>MNVKIAALRTLMDIVARENVFKGTKDEGFGTETYNRLARQLMLSAEFNGELLSVFKGEFVSAYLDVQYYTVPMKTLTVVLDTTKTTPSSPLVHNALAFLMDMVTLPDAPEEITSFLVAPKKTEADLALTAGDDSDESDDDDDDEDTVVNAHGKRPAQGSGKSKNTSLYNPREHQRAFSACWIALLKHQLPEESYKAVLAKLPNEVMPYLVNPILLADFLTDSYNVGGITSLLALNSLFLLIQQFNFDYPDFFPKLYALVGDASLLRSKYRKRFFKLLNLFLSSTHLPAYLVAAFAKRLARVALTAEPGAILFIIPMVYNLVVRHKECTQLIHRTSVMSVAEKAAERREQLQLTNSVDAAAAAIAKEATKIQLKGGRDPFDSKTNDPAACHALQSSLWEVVSLTQHYHATVQLKAKMFEEKIRSQMLDVTPDMDIQYAELVEAALKRRENQSVPLAFEPCTGVFAADDVFASVFAV</sequence>
<evidence type="ECO:0000256" key="1">
    <source>
        <dbReference type="ARBA" id="ARBA00007797"/>
    </source>
</evidence>
<keyword evidence="3" id="KW-1133">Transmembrane helix</keyword>
<dbReference type="GO" id="GO:0032040">
    <property type="term" value="C:small-subunit processome"/>
    <property type="evidence" value="ECO:0007669"/>
    <property type="project" value="TreeGrafter"/>
</dbReference>
<reference evidence="5 6" key="1">
    <citation type="journal article" date="2014" name="Genome Biol. Evol.">
        <title>The secreted proteins of Achlya hypogyna and Thraustotheca clavata identify the ancestral oomycete secretome and reveal gene acquisitions by horizontal gene transfer.</title>
        <authorList>
            <person name="Misner I."/>
            <person name="Blouin N."/>
            <person name="Leonard G."/>
            <person name="Richards T.A."/>
            <person name="Lane C.E."/>
        </authorList>
    </citation>
    <scope>NUCLEOTIDE SEQUENCE [LARGE SCALE GENOMIC DNA]</scope>
    <source>
        <strain evidence="5 6">ATCC 48635</strain>
    </source>
</reference>
<dbReference type="PANTHER" id="PTHR12455:SF0">
    <property type="entry name" value="NUCLEOLAR COMPLEX PROTEIN 4 HOMOLOG"/>
    <property type="match status" value="1"/>
</dbReference>
<dbReference type="Proteomes" id="UP000243579">
    <property type="component" value="Unassembled WGS sequence"/>
</dbReference>
<dbReference type="OrthoDB" id="10263185at2759"/>
<feature type="domain" description="CCAAT-binding factor" evidence="4">
    <location>
        <begin position="230"/>
        <end position="412"/>
    </location>
</feature>
<protein>
    <submittedName>
        <fullName evidence="5">Nucleolar complex protein 4</fullName>
    </submittedName>
</protein>
<feature type="compositionally biased region" description="Polar residues" evidence="2">
    <location>
        <begin position="159"/>
        <end position="168"/>
    </location>
</feature>
<comment type="caution">
    <text evidence="5">The sequence shown here is derived from an EMBL/GenBank/DDBJ whole genome shotgun (WGS) entry which is preliminary data.</text>
</comment>
<keyword evidence="3" id="KW-0472">Membrane</keyword>
<dbReference type="InterPro" id="IPR027193">
    <property type="entry name" value="Noc4"/>
</dbReference>
<evidence type="ECO:0000313" key="6">
    <source>
        <dbReference type="Proteomes" id="UP000243579"/>
    </source>
</evidence>
<keyword evidence="3" id="KW-0812">Transmembrane</keyword>
<dbReference type="EMBL" id="JNBR01000352">
    <property type="protein sequence ID" value="OQR94738.1"/>
    <property type="molecule type" value="Genomic_DNA"/>
</dbReference>
<dbReference type="PANTHER" id="PTHR12455">
    <property type="entry name" value="NUCLEOLAR COMPLEX PROTEIN 4"/>
    <property type="match status" value="1"/>
</dbReference>
<evidence type="ECO:0000259" key="4">
    <source>
        <dbReference type="Pfam" id="PF03914"/>
    </source>
</evidence>
<proteinExistence type="inferred from homology"/>
<evidence type="ECO:0000256" key="2">
    <source>
        <dbReference type="SAM" id="MobiDB-lite"/>
    </source>
</evidence>
<evidence type="ECO:0000313" key="5">
    <source>
        <dbReference type="EMBL" id="OQR94738.1"/>
    </source>
</evidence>
<evidence type="ECO:0000256" key="3">
    <source>
        <dbReference type="SAM" id="Phobius"/>
    </source>
</evidence>
<keyword evidence="6" id="KW-1185">Reference proteome</keyword>
<dbReference type="GO" id="GO:0030692">
    <property type="term" value="C:Noc4p-Nop14p complex"/>
    <property type="evidence" value="ECO:0007669"/>
    <property type="project" value="TreeGrafter"/>
</dbReference>